<reference evidence="1 2" key="1">
    <citation type="submission" date="2020-06" db="EMBL/GenBank/DDBJ databases">
        <title>Genomic analysis of Salicibibacter sp. NKC21-4.</title>
        <authorList>
            <person name="Oh Y.J."/>
        </authorList>
    </citation>
    <scope>NUCLEOTIDE SEQUENCE [LARGE SCALE GENOMIC DNA]</scope>
    <source>
        <strain evidence="1 2">NKC21-4</strain>
    </source>
</reference>
<evidence type="ECO:0000313" key="2">
    <source>
        <dbReference type="Proteomes" id="UP000595349"/>
    </source>
</evidence>
<dbReference type="AlphaFoldDB" id="A0A7T6ZAA5"/>
<sequence>MTRIVERIYKDGIVEGKQEDILTYLKSRFELSSVDIQNKIENITDIEVLNRLIAKLYKAETKTCALQLIDEFKE</sequence>
<keyword evidence="2" id="KW-1185">Reference proteome</keyword>
<organism evidence="1 2">
    <name type="scientific">Salicibibacter cibi</name>
    <dbReference type="NCBI Taxonomy" id="2743001"/>
    <lineage>
        <taxon>Bacteria</taxon>
        <taxon>Bacillati</taxon>
        <taxon>Bacillota</taxon>
        <taxon>Bacilli</taxon>
        <taxon>Bacillales</taxon>
        <taxon>Bacillaceae</taxon>
        <taxon>Salicibibacter</taxon>
    </lineage>
</organism>
<dbReference type="RefSeq" id="WP_200089547.1">
    <property type="nucleotide sequence ID" value="NZ_CP054706.1"/>
</dbReference>
<evidence type="ECO:0000313" key="1">
    <source>
        <dbReference type="EMBL" id="QQK79632.1"/>
    </source>
</evidence>
<dbReference type="EMBL" id="CP054706">
    <property type="protein sequence ID" value="QQK79632.1"/>
    <property type="molecule type" value="Genomic_DNA"/>
</dbReference>
<protein>
    <submittedName>
        <fullName evidence="1">Uncharacterized protein</fullName>
    </submittedName>
</protein>
<dbReference type="Proteomes" id="UP000595349">
    <property type="component" value="Chromosome"/>
</dbReference>
<proteinExistence type="predicted"/>
<dbReference type="KEGG" id="scib:HUG20_06895"/>
<accession>A0A7T6ZAA5</accession>
<name>A0A7T6ZAA5_9BACI</name>
<gene>
    <name evidence="1" type="ORF">HUG20_06895</name>
</gene>